<keyword evidence="6 7" id="KW-0472">Membrane</keyword>
<dbReference type="PANTHER" id="PTHR34582:SF6">
    <property type="entry name" value="UPF0702 TRANSMEMBRANE PROTEIN YCAP"/>
    <property type="match status" value="1"/>
</dbReference>
<dbReference type="InterPro" id="IPR023090">
    <property type="entry name" value="UPF0702_alpha/beta_dom_sf"/>
</dbReference>
<comment type="subcellular location">
    <subcellularLocation>
        <location evidence="1">Cell membrane</location>
        <topology evidence="1">Multi-pass membrane protein</topology>
    </subcellularLocation>
</comment>
<comment type="caution">
    <text evidence="9">The sequence shown here is derived from an EMBL/GenBank/DDBJ whole genome shotgun (WGS) entry which is preliminary data.</text>
</comment>
<keyword evidence="3" id="KW-1003">Cell membrane</keyword>
<evidence type="ECO:0000256" key="5">
    <source>
        <dbReference type="ARBA" id="ARBA00022989"/>
    </source>
</evidence>
<dbReference type="Gene3D" id="3.30.240.20">
    <property type="entry name" value="bsu07140 like domains"/>
    <property type="match status" value="1"/>
</dbReference>
<protein>
    <submittedName>
        <fullName evidence="9">Uncharacterized protein DUF421</fullName>
    </submittedName>
</protein>
<sequence length="225" mass="24756">MKFDEIYFGDTARLLFGEVPPSFFLEVIVRVAFIYLIIVFSVRLIGRRMNSMLSKVELAAMVSLAGAVGVPLQAPDRGLLPVIIIALVIVFFERISSWLSTESPLVEKVTTGDITTLIQDGVVNLQGLKKVNISRQRLFAELRSEGICHLGSVQRCYIEANGTFSLKLRDEALPGLSILPEWDKELAEELKSEDDSEVCSMCGVARNASKSCDGCGANSWLPTII</sequence>
<feature type="domain" description="YetF C-terminal" evidence="8">
    <location>
        <begin position="104"/>
        <end position="171"/>
    </location>
</feature>
<evidence type="ECO:0000313" key="9">
    <source>
        <dbReference type="EMBL" id="TDS06787.1"/>
    </source>
</evidence>
<dbReference type="Proteomes" id="UP000294752">
    <property type="component" value="Unassembled WGS sequence"/>
</dbReference>
<dbReference type="PANTHER" id="PTHR34582">
    <property type="entry name" value="UPF0702 TRANSMEMBRANE PROTEIN YCAP"/>
    <property type="match status" value="1"/>
</dbReference>
<evidence type="ECO:0000259" key="8">
    <source>
        <dbReference type="Pfam" id="PF04239"/>
    </source>
</evidence>
<keyword evidence="10" id="KW-1185">Reference proteome</keyword>
<dbReference type="EMBL" id="SNZV01000015">
    <property type="protein sequence ID" value="TDS06787.1"/>
    <property type="molecule type" value="Genomic_DNA"/>
</dbReference>
<comment type="similarity">
    <text evidence="2">Belongs to the UPF0702 family.</text>
</comment>
<evidence type="ECO:0000256" key="1">
    <source>
        <dbReference type="ARBA" id="ARBA00004651"/>
    </source>
</evidence>
<dbReference type="GO" id="GO:0005886">
    <property type="term" value="C:plasma membrane"/>
    <property type="evidence" value="ECO:0007669"/>
    <property type="project" value="UniProtKB-SubCell"/>
</dbReference>
<dbReference type="RefSeq" id="WP_133642154.1">
    <property type="nucleotide sequence ID" value="NZ_SNZV01000015.1"/>
</dbReference>
<evidence type="ECO:0000256" key="2">
    <source>
        <dbReference type="ARBA" id="ARBA00006448"/>
    </source>
</evidence>
<evidence type="ECO:0000256" key="6">
    <source>
        <dbReference type="ARBA" id="ARBA00023136"/>
    </source>
</evidence>
<keyword evidence="4 7" id="KW-0812">Transmembrane</keyword>
<dbReference type="AlphaFoldDB" id="A0A4R7CUD2"/>
<name>A0A4R7CUD2_9SPHI</name>
<gene>
    <name evidence="9" type="ORF">B0I21_11532</name>
</gene>
<dbReference type="Pfam" id="PF04239">
    <property type="entry name" value="DUF421"/>
    <property type="match status" value="1"/>
</dbReference>
<accession>A0A4R7CUD2</accession>
<dbReference type="OrthoDB" id="6538282at2"/>
<evidence type="ECO:0000313" key="10">
    <source>
        <dbReference type="Proteomes" id="UP000294752"/>
    </source>
</evidence>
<keyword evidence="5 7" id="KW-1133">Transmembrane helix</keyword>
<dbReference type="InterPro" id="IPR007353">
    <property type="entry name" value="DUF421"/>
</dbReference>
<reference evidence="9 10" key="1">
    <citation type="submission" date="2019-03" db="EMBL/GenBank/DDBJ databases">
        <title>Genomic Encyclopedia of Type Strains, Phase III (KMG-III): the genomes of soil and plant-associated and newly described type strains.</title>
        <authorList>
            <person name="Whitman W."/>
        </authorList>
    </citation>
    <scope>NUCLEOTIDE SEQUENCE [LARGE SCALE GENOMIC DNA]</scope>
    <source>
        <strain evidence="9 10">CGMCC 1.12801</strain>
    </source>
</reference>
<organism evidence="9 10">
    <name type="scientific">Sphingobacterium paludis</name>
    <dbReference type="NCBI Taxonomy" id="1476465"/>
    <lineage>
        <taxon>Bacteria</taxon>
        <taxon>Pseudomonadati</taxon>
        <taxon>Bacteroidota</taxon>
        <taxon>Sphingobacteriia</taxon>
        <taxon>Sphingobacteriales</taxon>
        <taxon>Sphingobacteriaceae</taxon>
        <taxon>Sphingobacterium</taxon>
    </lineage>
</organism>
<evidence type="ECO:0000256" key="3">
    <source>
        <dbReference type="ARBA" id="ARBA00022475"/>
    </source>
</evidence>
<feature type="transmembrane region" description="Helical" evidence="7">
    <location>
        <begin position="23"/>
        <end position="45"/>
    </location>
</feature>
<evidence type="ECO:0000256" key="7">
    <source>
        <dbReference type="SAM" id="Phobius"/>
    </source>
</evidence>
<proteinExistence type="inferred from homology"/>
<evidence type="ECO:0000256" key="4">
    <source>
        <dbReference type="ARBA" id="ARBA00022692"/>
    </source>
</evidence>